<evidence type="ECO:0000256" key="5">
    <source>
        <dbReference type="SAM" id="SignalP"/>
    </source>
</evidence>
<keyword evidence="2 5" id="KW-0732">Signal</keyword>
<name>A0A7Y9TF08_9BACT</name>
<dbReference type="Gene3D" id="2.60.40.1180">
    <property type="entry name" value="Golgi alpha-mannosidase II"/>
    <property type="match status" value="1"/>
</dbReference>
<dbReference type="Gene3D" id="3.20.20.70">
    <property type="entry name" value="Aldolase class I"/>
    <property type="match status" value="1"/>
</dbReference>
<feature type="domain" description="Alpha galactosidase C-terminal" evidence="6">
    <location>
        <begin position="615"/>
        <end position="685"/>
    </location>
</feature>
<evidence type="ECO:0000256" key="1">
    <source>
        <dbReference type="ARBA" id="ARBA00009743"/>
    </source>
</evidence>
<dbReference type="EMBL" id="JACCCW010000001">
    <property type="protein sequence ID" value="NYF78251.1"/>
    <property type="molecule type" value="Genomic_DNA"/>
</dbReference>
<protein>
    <recommendedName>
        <fullName evidence="6">Alpha galactosidase C-terminal domain-containing protein</fullName>
    </recommendedName>
</protein>
<dbReference type="GO" id="GO:0004553">
    <property type="term" value="F:hydrolase activity, hydrolyzing O-glycosyl compounds"/>
    <property type="evidence" value="ECO:0007669"/>
    <property type="project" value="InterPro"/>
</dbReference>
<dbReference type="InterPro" id="IPR017853">
    <property type="entry name" value="GH"/>
</dbReference>
<keyword evidence="3" id="KW-0378">Hydrolase</keyword>
<accession>A0A7Y9TF08</accession>
<evidence type="ECO:0000256" key="2">
    <source>
        <dbReference type="ARBA" id="ARBA00022729"/>
    </source>
</evidence>
<dbReference type="InterPro" id="IPR013785">
    <property type="entry name" value="Aldolase_TIM"/>
</dbReference>
<gene>
    <name evidence="7" type="ORF">HDF17_000538</name>
</gene>
<feature type="signal peptide" evidence="5">
    <location>
        <begin position="1"/>
        <end position="24"/>
    </location>
</feature>
<dbReference type="InterPro" id="IPR002241">
    <property type="entry name" value="Glyco_hydro_27"/>
</dbReference>
<evidence type="ECO:0000256" key="3">
    <source>
        <dbReference type="ARBA" id="ARBA00022801"/>
    </source>
</evidence>
<dbReference type="AlphaFoldDB" id="A0A7Y9TF08"/>
<sequence length="690" mass="76079">MTISFAQRSLSLLLCLAAITSAYAATNSLKNTQVALQCDHNSGACTLRWADGTQLGPFAAAVDLDNGKRWLTTDLPKHLIVPGKTPSELTIRHFGLPGAPEMRQHISLPARQGYLLMDVQIISDHPVSTRHISPLVLTEGGTAHLATGAKPSVIFVPFDNDMWVHYNEPIDPAKDPDSYEVTAIYDNASRKGLVLGSVTHDLWRTGILARKLSDKRVDELEVYGGATGHWTHDVEPHGLVSGTTITSPRILVGYFADWRNGMETYGRENARVKPPLPWNDGVPFGWNSWAAYLQKIDLPKYNAVADFIHTELEPKGFQNHHTAYINWDGGWTELPEAGIIAAPRRLHAQGQKAGIYYTPFSYWSDDLSKVVEGTDGKYTYSDLLLRDSHGQPLPKIDGAHPLDPTHPGTLARIDWEMARFVAWGYDSVKLDFLNSGSLEGVHHDPSITTGVAAYNLGMQRIEHDLAPKKIGRPFFISLSIAPLFPAYGHSRRISCDAFGRIEDSDYLLNAVTFGWWANGTLYQFNDPDHTVISKDTDPYHPQSKPDSVQTLDEARSRVNASVIAGTLLLDSDDLMDARAQSRARELLTNTAVLNLARAGRSFRPVEGNSGTHAAPIFLREDKDGSIYIAAFNYSEDQASTLEVDLSRLGLQPTRTYSATDLWTGKEYDAAGVLVIPLGPAQSQLLHLTAK</sequence>
<keyword evidence="8" id="KW-1185">Reference proteome</keyword>
<dbReference type="InterPro" id="IPR041233">
    <property type="entry name" value="Melibiase_C"/>
</dbReference>
<evidence type="ECO:0000313" key="7">
    <source>
        <dbReference type="EMBL" id="NYF78251.1"/>
    </source>
</evidence>
<evidence type="ECO:0000256" key="4">
    <source>
        <dbReference type="ARBA" id="ARBA00023295"/>
    </source>
</evidence>
<dbReference type="RefSeq" id="WP_179487512.1">
    <property type="nucleotide sequence ID" value="NZ_JACCCW010000001.1"/>
</dbReference>
<dbReference type="PANTHER" id="PTHR11452:SF75">
    <property type="entry name" value="ALPHA-GALACTOSIDASE MEL1"/>
    <property type="match status" value="1"/>
</dbReference>
<proteinExistence type="inferred from homology"/>
<dbReference type="Pfam" id="PF17801">
    <property type="entry name" value="Melibiase_C"/>
    <property type="match status" value="1"/>
</dbReference>
<comment type="caution">
    <text evidence="7">The sequence shown here is derived from an EMBL/GenBank/DDBJ whole genome shotgun (WGS) entry which is preliminary data.</text>
</comment>
<dbReference type="InterPro" id="IPR013780">
    <property type="entry name" value="Glyco_hydro_b"/>
</dbReference>
<reference evidence="7 8" key="1">
    <citation type="submission" date="2020-07" db="EMBL/GenBank/DDBJ databases">
        <title>Genomic Encyclopedia of Type Strains, Phase IV (KMG-V): Genome sequencing to study the core and pangenomes of soil and plant-associated prokaryotes.</title>
        <authorList>
            <person name="Whitman W."/>
        </authorList>
    </citation>
    <scope>NUCLEOTIDE SEQUENCE [LARGE SCALE GENOMIC DNA]</scope>
    <source>
        <strain evidence="7 8">X4EP2</strain>
    </source>
</reference>
<evidence type="ECO:0000259" key="6">
    <source>
        <dbReference type="Pfam" id="PF17801"/>
    </source>
</evidence>
<feature type="chain" id="PRO_5031501692" description="Alpha galactosidase C-terminal domain-containing protein" evidence="5">
    <location>
        <begin position="25"/>
        <end position="690"/>
    </location>
</feature>
<dbReference type="SUPFAM" id="SSF51011">
    <property type="entry name" value="Glycosyl hydrolase domain"/>
    <property type="match status" value="1"/>
</dbReference>
<dbReference type="Proteomes" id="UP000589520">
    <property type="component" value="Unassembled WGS sequence"/>
</dbReference>
<evidence type="ECO:0000313" key="8">
    <source>
        <dbReference type="Proteomes" id="UP000589520"/>
    </source>
</evidence>
<dbReference type="GO" id="GO:0005975">
    <property type="term" value="P:carbohydrate metabolic process"/>
    <property type="evidence" value="ECO:0007669"/>
    <property type="project" value="InterPro"/>
</dbReference>
<organism evidence="7 8">
    <name type="scientific">Granulicella arctica</name>
    <dbReference type="NCBI Taxonomy" id="940613"/>
    <lineage>
        <taxon>Bacteria</taxon>
        <taxon>Pseudomonadati</taxon>
        <taxon>Acidobacteriota</taxon>
        <taxon>Terriglobia</taxon>
        <taxon>Terriglobales</taxon>
        <taxon>Acidobacteriaceae</taxon>
        <taxon>Granulicella</taxon>
    </lineage>
</organism>
<dbReference type="PANTHER" id="PTHR11452">
    <property type="entry name" value="ALPHA-GALACTOSIDASE/ALPHA-N-ACETYLGALACTOSAMINIDASE"/>
    <property type="match status" value="1"/>
</dbReference>
<dbReference type="SUPFAM" id="SSF51445">
    <property type="entry name" value="(Trans)glycosidases"/>
    <property type="match status" value="1"/>
</dbReference>
<keyword evidence="4" id="KW-0326">Glycosidase</keyword>
<comment type="similarity">
    <text evidence="1">Belongs to the glycosyl hydrolase 27 family.</text>
</comment>